<evidence type="ECO:0000259" key="1">
    <source>
        <dbReference type="Pfam" id="PF20251"/>
    </source>
</evidence>
<organism evidence="2 3">
    <name type="scientific">Kaistella solincola</name>
    <dbReference type="NCBI Taxonomy" id="510955"/>
    <lineage>
        <taxon>Bacteria</taxon>
        <taxon>Pseudomonadati</taxon>
        <taxon>Bacteroidota</taxon>
        <taxon>Flavobacteriia</taxon>
        <taxon>Flavobacteriales</taxon>
        <taxon>Weeksellaceae</taxon>
        <taxon>Chryseobacterium group</taxon>
        <taxon>Kaistella</taxon>
    </lineage>
</organism>
<evidence type="ECO:0000313" key="3">
    <source>
        <dbReference type="Proteomes" id="UP000031275"/>
    </source>
</evidence>
<keyword evidence="3" id="KW-1185">Reference proteome</keyword>
<feature type="domain" description="Bacterial Ig-like" evidence="1">
    <location>
        <begin position="51"/>
        <end position="134"/>
    </location>
</feature>
<accession>A0ABR4ZPP7</accession>
<name>A0ABR4ZPP7_9FLAO</name>
<dbReference type="EMBL" id="JSYK01000004">
    <property type="protein sequence ID" value="KIA82560.1"/>
    <property type="molecule type" value="Genomic_DNA"/>
</dbReference>
<evidence type="ECO:0000313" key="2">
    <source>
        <dbReference type="EMBL" id="KIA82560.1"/>
    </source>
</evidence>
<proteinExistence type="predicted"/>
<reference evidence="2 3" key="1">
    <citation type="submission" date="2014-10" db="EMBL/GenBank/DDBJ databases">
        <title>Kaistella solincola genome.</title>
        <authorList>
            <person name="Newman J.D."/>
        </authorList>
    </citation>
    <scope>NUCLEOTIDE SEQUENCE [LARGE SCALE GENOMIC DNA]</scope>
    <source>
        <strain evidence="2 3">DSM 22468</strain>
    </source>
</reference>
<dbReference type="Proteomes" id="UP000031275">
    <property type="component" value="Unassembled WGS sequence"/>
</dbReference>
<comment type="caution">
    <text evidence="2">The sequence shown here is derived from an EMBL/GenBank/DDBJ whole genome shotgun (WGS) entry which is preliminary data.</text>
</comment>
<dbReference type="InterPro" id="IPR046878">
    <property type="entry name" value="Big_14"/>
</dbReference>
<protein>
    <recommendedName>
        <fullName evidence="1">Bacterial Ig-like domain-containing protein</fullName>
    </recommendedName>
</protein>
<sequence length="146" mass="17242">MLLILSCNNCQNRPIHNNHNNSVDSIKKVQLEDSVRLSNISDFNLKNLKRENIVNLEILNNTPETLYFGREFELQIYKDNNWIKVENNIFINDIGYKLLPKKSLTMELLFSQQSIQKIGKYKITKKFKSNNKVYESSIEFNVKNDR</sequence>
<gene>
    <name evidence="2" type="ORF">OA84_10370</name>
</gene>
<dbReference type="Pfam" id="PF20251">
    <property type="entry name" value="Big_14"/>
    <property type="match status" value="1"/>
</dbReference>